<feature type="non-terminal residue" evidence="1">
    <location>
        <position position="1"/>
    </location>
</feature>
<dbReference type="AlphaFoldDB" id="A0A6D1ACA2"/>
<feature type="non-terminal residue" evidence="1">
    <location>
        <position position="81"/>
    </location>
</feature>
<organism evidence="1">
    <name type="scientific">Escherichia coli</name>
    <dbReference type="NCBI Taxonomy" id="562"/>
    <lineage>
        <taxon>Bacteria</taxon>
        <taxon>Pseudomonadati</taxon>
        <taxon>Pseudomonadota</taxon>
        <taxon>Gammaproteobacteria</taxon>
        <taxon>Enterobacterales</taxon>
        <taxon>Enterobacteriaceae</taxon>
        <taxon>Escherichia</taxon>
    </lineage>
</organism>
<comment type="caution">
    <text evidence="1">The sequence shown here is derived from an EMBL/GenBank/DDBJ whole genome shotgun (WGS) entry which is preliminary data.</text>
</comment>
<evidence type="ECO:0000313" key="1">
    <source>
        <dbReference type="EMBL" id="NEU03122.1"/>
    </source>
</evidence>
<sequence>LAIKVNKPAETSSKKSFRIIFASSILVFLINLAVAESDRPELLTRSFDRNYLVKYLGTYNFTIYDAVQNIKSNSQRALADS</sequence>
<accession>A0A6D1ACA2</accession>
<protein>
    <submittedName>
        <fullName evidence="1">Glycerol phosphate lipoteichoic acid synthase</fullName>
    </submittedName>
</protein>
<reference evidence="1" key="1">
    <citation type="submission" date="2020-02" db="EMBL/GenBank/DDBJ databases">
        <title>Investigating the Use of Bacteriophages as New Decolonization Strategy for Intestinal Carriage of CTX-M-15-producing ST131 Escherichia coli: an In Vitro Continuous Culture System Model.</title>
        <authorList>
            <person name="Bernasconi O.J."/>
            <person name="Campos-Madueno E.I."/>
            <person name="Dona V."/>
            <person name="Perreten V."/>
            <person name="Carattoli A."/>
            <person name="Endimiani A."/>
        </authorList>
    </citation>
    <scope>NUCLEOTIDE SEQUENCE</scope>
    <source>
        <strain evidence="1">4901.28</strain>
    </source>
</reference>
<gene>
    <name evidence="1" type="ORF">G3563_29795</name>
</gene>
<dbReference type="EMBL" id="JAAHTE010000865">
    <property type="protein sequence ID" value="NEU03122.1"/>
    <property type="molecule type" value="Genomic_DNA"/>
</dbReference>
<proteinExistence type="predicted"/>
<name>A0A6D1ACA2_ECOLX</name>